<comment type="similarity">
    <text evidence="5">Belongs to the class-II pyridoxal-phosphate-dependent aminotransferase family. MalY/PatB cystathionine beta-lyase subfamily.</text>
</comment>
<keyword evidence="3" id="KW-0663">Pyridoxal phosphate</keyword>
<dbReference type="PANTHER" id="PTHR43525:SF2">
    <property type="entry name" value="CYSTATHIONINE BETA-LYASE-RELATED"/>
    <property type="match status" value="1"/>
</dbReference>
<dbReference type="RefSeq" id="WP_346058257.1">
    <property type="nucleotide sequence ID" value="NZ_BAAAOP010000007.1"/>
</dbReference>
<comment type="caution">
    <text evidence="8">The sequence shown here is derived from an EMBL/GenBank/DDBJ whole genome shotgun (WGS) entry which is preliminary data.</text>
</comment>
<keyword evidence="8" id="KW-0808">Transferase</keyword>
<dbReference type="Proteomes" id="UP001501084">
    <property type="component" value="Unassembled WGS sequence"/>
</dbReference>
<organism evidence="8 9">
    <name type="scientific">Leucobacter alluvii</name>
    <dbReference type="NCBI Taxonomy" id="340321"/>
    <lineage>
        <taxon>Bacteria</taxon>
        <taxon>Bacillati</taxon>
        <taxon>Actinomycetota</taxon>
        <taxon>Actinomycetes</taxon>
        <taxon>Micrococcales</taxon>
        <taxon>Microbacteriaceae</taxon>
        <taxon>Leucobacter</taxon>
    </lineage>
</organism>
<dbReference type="Gene3D" id="3.40.640.10">
    <property type="entry name" value="Type I PLP-dependent aspartate aminotransferase-like (Major domain)"/>
    <property type="match status" value="1"/>
</dbReference>
<comment type="cofactor">
    <cofactor evidence="1">
        <name>pyridoxal 5'-phosphate</name>
        <dbReference type="ChEBI" id="CHEBI:597326"/>
    </cofactor>
</comment>
<evidence type="ECO:0000256" key="5">
    <source>
        <dbReference type="ARBA" id="ARBA00037974"/>
    </source>
</evidence>
<dbReference type="EC" id="4.4.1.13" evidence="2"/>
<keyword evidence="8" id="KW-0032">Aminotransferase</keyword>
<dbReference type="Pfam" id="PF00155">
    <property type="entry name" value="Aminotran_1_2"/>
    <property type="match status" value="1"/>
</dbReference>
<evidence type="ECO:0000313" key="9">
    <source>
        <dbReference type="Proteomes" id="UP001501084"/>
    </source>
</evidence>
<dbReference type="EMBL" id="BAAAOP010000007">
    <property type="protein sequence ID" value="GAA2189013.1"/>
    <property type="molecule type" value="Genomic_DNA"/>
</dbReference>
<gene>
    <name evidence="8" type="ORF">GCM10009786_20450</name>
</gene>
<dbReference type="InterPro" id="IPR015424">
    <property type="entry name" value="PyrdxlP-dep_Trfase"/>
</dbReference>
<dbReference type="SUPFAM" id="SSF53383">
    <property type="entry name" value="PLP-dependent transferases"/>
    <property type="match status" value="1"/>
</dbReference>
<feature type="region of interest" description="Disordered" evidence="6">
    <location>
        <begin position="1"/>
        <end position="29"/>
    </location>
</feature>
<evidence type="ECO:0000259" key="7">
    <source>
        <dbReference type="Pfam" id="PF00155"/>
    </source>
</evidence>
<sequence length="452" mass="47296">MNDADCAPSPTAVDPSVPPSTEATADPAGVPFAALDPRLLREQRTSLKWTRFAPDVLPLFVAEMDFAIAPEIQRAMIERVQASDLGYVDGAGSLAPAFTAFALDRWGWHVPDEHVHLATDVATAVVEALRVGRPAGGRLAISTPTYPGFFEMLEEVPFEVVEVPLTRDAGAGTGAPGRATSGSAVLAPPVRLDLAAIEHAFASDPGIDAFILCNPHNPHGLVHTQADLAELARLAAAYDVFVVSDEIHAPLTFPGARFTPFAPLAAEAGALSVSTLSASKGWNLAGAKCAVLVAADASANELLRRLPPETVTRVSILGLHANAAAFTAGREWLDRAIAQVQANVALLTDLVSRRLPGVRLVAPEAGYLVWLDLRGAGLGSDPYSRILHDARVALNDGAAFGAGGAGYARINVACAPQTIHAAVDRIASILPPFDGGASPETRSPNLDLEESR</sequence>
<dbReference type="CDD" id="cd00609">
    <property type="entry name" value="AAT_like"/>
    <property type="match status" value="1"/>
</dbReference>
<evidence type="ECO:0000256" key="4">
    <source>
        <dbReference type="ARBA" id="ARBA00023239"/>
    </source>
</evidence>
<proteinExistence type="inferred from homology"/>
<dbReference type="InterPro" id="IPR051798">
    <property type="entry name" value="Class-II_PLP-Dep_Aminotrans"/>
</dbReference>
<feature type="domain" description="Aminotransferase class I/classII large" evidence="7">
    <location>
        <begin position="89"/>
        <end position="426"/>
    </location>
</feature>
<evidence type="ECO:0000313" key="8">
    <source>
        <dbReference type="EMBL" id="GAA2189013.1"/>
    </source>
</evidence>
<evidence type="ECO:0000256" key="2">
    <source>
        <dbReference type="ARBA" id="ARBA00012224"/>
    </source>
</evidence>
<dbReference type="Gene3D" id="3.90.1150.10">
    <property type="entry name" value="Aspartate Aminotransferase, domain 1"/>
    <property type="match status" value="1"/>
</dbReference>
<dbReference type="InterPro" id="IPR015422">
    <property type="entry name" value="PyrdxlP-dep_Trfase_small"/>
</dbReference>
<evidence type="ECO:0000256" key="3">
    <source>
        <dbReference type="ARBA" id="ARBA00022898"/>
    </source>
</evidence>
<dbReference type="PANTHER" id="PTHR43525">
    <property type="entry name" value="PROTEIN MALY"/>
    <property type="match status" value="1"/>
</dbReference>
<dbReference type="InterPro" id="IPR015421">
    <property type="entry name" value="PyrdxlP-dep_Trfase_major"/>
</dbReference>
<keyword evidence="4" id="KW-0456">Lyase</keyword>
<dbReference type="GO" id="GO:0008483">
    <property type="term" value="F:transaminase activity"/>
    <property type="evidence" value="ECO:0007669"/>
    <property type="project" value="UniProtKB-KW"/>
</dbReference>
<dbReference type="InterPro" id="IPR004839">
    <property type="entry name" value="Aminotransferase_I/II_large"/>
</dbReference>
<accession>A0ABN3B6J1</accession>
<keyword evidence="9" id="KW-1185">Reference proteome</keyword>
<evidence type="ECO:0000256" key="1">
    <source>
        <dbReference type="ARBA" id="ARBA00001933"/>
    </source>
</evidence>
<evidence type="ECO:0000256" key="6">
    <source>
        <dbReference type="SAM" id="MobiDB-lite"/>
    </source>
</evidence>
<protein>
    <recommendedName>
        <fullName evidence="2">cysteine-S-conjugate beta-lyase</fullName>
        <ecNumber evidence="2">4.4.1.13</ecNumber>
    </recommendedName>
</protein>
<reference evidence="8 9" key="1">
    <citation type="journal article" date="2019" name="Int. J. Syst. Evol. Microbiol.">
        <title>The Global Catalogue of Microorganisms (GCM) 10K type strain sequencing project: providing services to taxonomists for standard genome sequencing and annotation.</title>
        <authorList>
            <consortium name="The Broad Institute Genomics Platform"/>
            <consortium name="The Broad Institute Genome Sequencing Center for Infectious Disease"/>
            <person name="Wu L."/>
            <person name="Ma J."/>
        </authorList>
    </citation>
    <scope>NUCLEOTIDE SEQUENCE [LARGE SCALE GENOMIC DNA]</scope>
    <source>
        <strain evidence="8 9">JCM 14919</strain>
    </source>
</reference>
<name>A0ABN3B6J1_9MICO</name>